<evidence type="ECO:0000313" key="4">
    <source>
        <dbReference type="Proteomes" id="UP000070133"/>
    </source>
</evidence>
<dbReference type="GO" id="GO:0016491">
    <property type="term" value="F:oxidoreductase activity"/>
    <property type="evidence" value="ECO:0007669"/>
    <property type="project" value="InterPro"/>
</dbReference>
<evidence type="ECO:0000313" key="3">
    <source>
        <dbReference type="EMBL" id="KXS96165.1"/>
    </source>
</evidence>
<evidence type="ECO:0000259" key="2">
    <source>
        <dbReference type="Pfam" id="PF07110"/>
    </source>
</evidence>
<name>A0A139H133_9PEZI</name>
<dbReference type="InterPro" id="IPR009799">
    <property type="entry name" value="EthD_dom"/>
</dbReference>
<dbReference type="AlphaFoldDB" id="A0A139H133"/>
<dbReference type="InterPro" id="IPR011008">
    <property type="entry name" value="Dimeric_a/b-barrel"/>
</dbReference>
<dbReference type="OrthoDB" id="3454835at2759"/>
<reference evidence="3 4" key="1">
    <citation type="submission" date="2015-07" db="EMBL/GenBank/DDBJ databases">
        <title>Comparative genomics of the Sigatoka disease complex on banana suggests a link between parallel evolutionary changes in Pseudocercospora fijiensis and Pseudocercospora eumusae and increased virulence on the banana host.</title>
        <authorList>
            <person name="Chang T.-C."/>
            <person name="Salvucci A."/>
            <person name="Crous P.W."/>
            <person name="Stergiopoulos I."/>
        </authorList>
    </citation>
    <scope>NUCLEOTIDE SEQUENCE [LARGE SCALE GENOMIC DNA]</scope>
    <source>
        <strain evidence="3 4">CBS 114824</strain>
    </source>
</reference>
<evidence type="ECO:0000256" key="1">
    <source>
        <dbReference type="ARBA" id="ARBA00005986"/>
    </source>
</evidence>
<gene>
    <name evidence="3" type="ORF">AC578_2660</name>
</gene>
<feature type="domain" description="EthD" evidence="2">
    <location>
        <begin position="60"/>
        <end position="155"/>
    </location>
</feature>
<keyword evidence="4" id="KW-1185">Reference proteome</keyword>
<comment type="caution">
    <text evidence="3">The sequence shown here is derived from an EMBL/GenBank/DDBJ whole genome shotgun (WGS) entry which is preliminary data.</text>
</comment>
<dbReference type="Pfam" id="PF07110">
    <property type="entry name" value="EthD"/>
    <property type="match status" value="1"/>
</dbReference>
<dbReference type="EMBL" id="LFZN01000184">
    <property type="protein sequence ID" value="KXS96165.1"/>
    <property type="molecule type" value="Genomic_DNA"/>
</dbReference>
<dbReference type="STRING" id="321146.A0A139H133"/>
<dbReference type="Gene3D" id="3.30.70.100">
    <property type="match status" value="1"/>
</dbReference>
<sequence>MSFSRPGSSCLNLFFNILSYPQHNQPSTMPSPIDPEIPPLTSTSTTKRQYLCLTILGYKKQGMTEEAYRNHMLNVSAPMTKDLMVKYGIRRWTMIHNQTPTRALMKQIFDPQMLHLADYDCFSQVVFESIEDYQRMKGDAWYRRYLVGDHENFADVGRSEMTIGWIEEFIRDGQLVEGFEGEYI</sequence>
<comment type="similarity">
    <text evidence="1">Belongs to the tpcK family.</text>
</comment>
<dbReference type="Proteomes" id="UP000070133">
    <property type="component" value="Unassembled WGS sequence"/>
</dbReference>
<protein>
    <recommendedName>
        <fullName evidence="2">EthD domain-containing protein</fullName>
    </recommendedName>
</protein>
<dbReference type="SUPFAM" id="SSF54909">
    <property type="entry name" value="Dimeric alpha+beta barrel"/>
    <property type="match status" value="1"/>
</dbReference>
<accession>A0A139H133</accession>
<organism evidence="3 4">
    <name type="scientific">Pseudocercospora eumusae</name>
    <dbReference type="NCBI Taxonomy" id="321146"/>
    <lineage>
        <taxon>Eukaryota</taxon>
        <taxon>Fungi</taxon>
        <taxon>Dikarya</taxon>
        <taxon>Ascomycota</taxon>
        <taxon>Pezizomycotina</taxon>
        <taxon>Dothideomycetes</taxon>
        <taxon>Dothideomycetidae</taxon>
        <taxon>Mycosphaerellales</taxon>
        <taxon>Mycosphaerellaceae</taxon>
        <taxon>Pseudocercospora</taxon>
    </lineage>
</organism>
<proteinExistence type="inferred from homology"/>